<dbReference type="Gene3D" id="3.90.245.10">
    <property type="entry name" value="Ribonucleoside hydrolase-like"/>
    <property type="match status" value="1"/>
</dbReference>
<organism evidence="5 6">
    <name type="scientific">Kibdelosporangium banguiense</name>
    <dbReference type="NCBI Taxonomy" id="1365924"/>
    <lineage>
        <taxon>Bacteria</taxon>
        <taxon>Bacillati</taxon>
        <taxon>Actinomycetota</taxon>
        <taxon>Actinomycetes</taxon>
        <taxon>Pseudonocardiales</taxon>
        <taxon>Pseudonocardiaceae</taxon>
        <taxon>Kibdelosporangium</taxon>
    </lineage>
</organism>
<feature type="region of interest" description="Disordered" evidence="3">
    <location>
        <begin position="71"/>
        <end position="97"/>
    </location>
</feature>
<dbReference type="EC" id="3.2.-.-" evidence="5"/>
<dbReference type="PANTHER" id="PTHR12304">
    <property type="entry name" value="INOSINE-URIDINE PREFERRING NUCLEOSIDE HYDROLASE"/>
    <property type="match status" value="1"/>
</dbReference>
<accession>A0ABS4TC92</accession>
<dbReference type="PANTHER" id="PTHR12304:SF4">
    <property type="entry name" value="URIDINE NUCLEOSIDASE"/>
    <property type="match status" value="1"/>
</dbReference>
<dbReference type="Proteomes" id="UP001519332">
    <property type="component" value="Unassembled WGS sequence"/>
</dbReference>
<evidence type="ECO:0000313" key="6">
    <source>
        <dbReference type="Proteomes" id="UP001519332"/>
    </source>
</evidence>
<dbReference type="EMBL" id="JAGINW010000001">
    <property type="protein sequence ID" value="MBP2321461.1"/>
    <property type="molecule type" value="Genomic_DNA"/>
</dbReference>
<dbReference type="GO" id="GO:0016798">
    <property type="term" value="F:hydrolase activity, acting on glycosyl bonds"/>
    <property type="evidence" value="ECO:0007669"/>
    <property type="project" value="UniProtKB-KW"/>
</dbReference>
<dbReference type="InterPro" id="IPR001910">
    <property type="entry name" value="Inosine/uridine_hydrolase_dom"/>
</dbReference>
<evidence type="ECO:0000256" key="1">
    <source>
        <dbReference type="ARBA" id="ARBA00022801"/>
    </source>
</evidence>
<proteinExistence type="predicted"/>
<protein>
    <submittedName>
        <fullName evidence="5">Pyrimidine-specific ribonucleoside hydrolase</fullName>
        <ecNumber evidence="5">3.2.-.-</ecNumber>
    </submittedName>
</protein>
<dbReference type="InterPro" id="IPR023186">
    <property type="entry name" value="IUNH"/>
</dbReference>
<name>A0ABS4TC92_9PSEU</name>
<dbReference type="RefSeq" id="WP_209636342.1">
    <property type="nucleotide sequence ID" value="NZ_JAGINW010000001.1"/>
</dbReference>
<sequence>MRRLIIDTDPGVDDAFAIALAAASPEVELLALTTVAGNIGIEHTTRNALNVLSLCGREDVPVAVGAHRPFSRPVRGDDAHGNDGLGGYASSIPSSKATVDPRDAVTLMVDVLTAAEEPVTIVPIGPLTNVALLLAAHPGIKSKIERLVIMGGGIEGGNVTPSAEFNVWVDPEAARRVLVEEDVPVTLVPLDVTMKCAVGDDWLGKLAAAHAVGRELVAMTPHYRAFYKEMSGVDMLVIHDAIAVAEAVSPGIVSTVPMHLEVDCSDGPGSGATIADRRHQLAIPGRRVVDVAMNADFDALQAFILDRLTEHF</sequence>
<evidence type="ECO:0000259" key="4">
    <source>
        <dbReference type="Pfam" id="PF01156"/>
    </source>
</evidence>
<evidence type="ECO:0000256" key="3">
    <source>
        <dbReference type="SAM" id="MobiDB-lite"/>
    </source>
</evidence>
<comment type="caution">
    <text evidence="5">The sequence shown here is derived from an EMBL/GenBank/DDBJ whole genome shotgun (WGS) entry which is preliminary data.</text>
</comment>
<keyword evidence="1 5" id="KW-0378">Hydrolase</keyword>
<dbReference type="InterPro" id="IPR036452">
    <property type="entry name" value="Ribo_hydro-like"/>
</dbReference>
<evidence type="ECO:0000256" key="2">
    <source>
        <dbReference type="ARBA" id="ARBA00023295"/>
    </source>
</evidence>
<reference evidence="5 6" key="1">
    <citation type="submission" date="2021-03" db="EMBL/GenBank/DDBJ databases">
        <title>Sequencing the genomes of 1000 actinobacteria strains.</title>
        <authorList>
            <person name="Klenk H.-P."/>
        </authorList>
    </citation>
    <scope>NUCLEOTIDE SEQUENCE [LARGE SCALE GENOMIC DNA]</scope>
    <source>
        <strain evidence="5 6">DSM 46670</strain>
    </source>
</reference>
<evidence type="ECO:0000313" key="5">
    <source>
        <dbReference type="EMBL" id="MBP2321461.1"/>
    </source>
</evidence>
<dbReference type="SUPFAM" id="SSF53590">
    <property type="entry name" value="Nucleoside hydrolase"/>
    <property type="match status" value="1"/>
</dbReference>
<dbReference type="Pfam" id="PF01156">
    <property type="entry name" value="IU_nuc_hydro"/>
    <property type="match status" value="1"/>
</dbReference>
<gene>
    <name evidence="5" type="ORF">JOF56_001846</name>
</gene>
<keyword evidence="6" id="KW-1185">Reference proteome</keyword>
<feature type="domain" description="Inosine/uridine-preferring nucleoside hydrolase" evidence="4">
    <location>
        <begin position="4"/>
        <end position="300"/>
    </location>
</feature>
<keyword evidence="2 5" id="KW-0326">Glycosidase</keyword>